<dbReference type="PANTHER" id="PTHR43776:SF7">
    <property type="entry name" value="D,D-DIPEPTIDE TRANSPORT ATP-BINDING PROTEIN DDPF-RELATED"/>
    <property type="match status" value="1"/>
</dbReference>
<evidence type="ECO:0000313" key="6">
    <source>
        <dbReference type="EMBL" id="MBB5840614.1"/>
    </source>
</evidence>
<sequence>MTDTPVLAVDGLRVTFPIKGSLRRARFSAVENAGLTVGENEIVAVVGESGSGKTTLARCVVGLQRPDAGVLTFDGSPMPARRPAELKRAIQMVFQDPRSSLNPRMRAGAIIDEVWLTHPSTAPAGPRRTAIAALLADVGLAAEVADQYPAQLSGGQCQRVSLARALALSPRLLVCDEAVSALDVSVQAQVLRLLVELRATRRLSMLFISHDLGVVHQIADRVVVMRAGQIVEQGPADTVFSNPRHEYTQALLDAALELNDLST</sequence>
<reference evidence="6 7" key="1">
    <citation type="submission" date="2020-08" db="EMBL/GenBank/DDBJ databases">
        <title>Sequencing the genomes of 1000 actinobacteria strains.</title>
        <authorList>
            <person name="Klenk H.-P."/>
        </authorList>
    </citation>
    <scope>NUCLEOTIDE SEQUENCE [LARGE SCALE GENOMIC DNA]</scope>
    <source>
        <strain evidence="6 7">DSM 28967</strain>
    </source>
</reference>
<dbReference type="EMBL" id="JACHMY010000001">
    <property type="protein sequence ID" value="MBB5840614.1"/>
    <property type="molecule type" value="Genomic_DNA"/>
</dbReference>
<proteinExistence type="inferred from homology"/>
<feature type="domain" description="ABC transporter" evidence="5">
    <location>
        <begin position="12"/>
        <end position="252"/>
    </location>
</feature>
<name>A0A7W9MY97_9ACTN</name>
<evidence type="ECO:0000256" key="2">
    <source>
        <dbReference type="ARBA" id="ARBA00022448"/>
    </source>
</evidence>
<dbReference type="CDD" id="cd03257">
    <property type="entry name" value="ABC_NikE_OppD_transporters"/>
    <property type="match status" value="1"/>
</dbReference>
<dbReference type="Gene3D" id="3.40.50.300">
    <property type="entry name" value="P-loop containing nucleotide triphosphate hydrolases"/>
    <property type="match status" value="1"/>
</dbReference>
<keyword evidence="4 6" id="KW-0067">ATP-binding</keyword>
<dbReference type="InterPro" id="IPR003593">
    <property type="entry name" value="AAA+_ATPase"/>
</dbReference>
<keyword evidence="3" id="KW-0547">Nucleotide-binding</keyword>
<organism evidence="6 7">
    <name type="scientific">Kribbella italica</name>
    <dbReference type="NCBI Taxonomy" id="1540520"/>
    <lineage>
        <taxon>Bacteria</taxon>
        <taxon>Bacillati</taxon>
        <taxon>Actinomycetota</taxon>
        <taxon>Actinomycetes</taxon>
        <taxon>Propionibacteriales</taxon>
        <taxon>Kribbellaceae</taxon>
        <taxon>Kribbella</taxon>
    </lineage>
</organism>
<dbReference type="InterPro" id="IPR003439">
    <property type="entry name" value="ABC_transporter-like_ATP-bd"/>
</dbReference>
<keyword evidence="2" id="KW-0813">Transport</keyword>
<dbReference type="Pfam" id="PF00005">
    <property type="entry name" value="ABC_tran"/>
    <property type="match status" value="1"/>
</dbReference>
<dbReference type="SUPFAM" id="SSF52540">
    <property type="entry name" value="P-loop containing nucleoside triphosphate hydrolases"/>
    <property type="match status" value="1"/>
</dbReference>
<evidence type="ECO:0000256" key="3">
    <source>
        <dbReference type="ARBA" id="ARBA00022741"/>
    </source>
</evidence>
<dbReference type="PANTHER" id="PTHR43776">
    <property type="entry name" value="TRANSPORT ATP-BINDING PROTEIN"/>
    <property type="match status" value="1"/>
</dbReference>
<evidence type="ECO:0000256" key="4">
    <source>
        <dbReference type="ARBA" id="ARBA00022840"/>
    </source>
</evidence>
<dbReference type="InterPro" id="IPR050319">
    <property type="entry name" value="ABC_transp_ATP-bind"/>
</dbReference>
<dbReference type="RefSeq" id="WP_184803098.1">
    <property type="nucleotide sequence ID" value="NZ_JACHMY010000001.1"/>
</dbReference>
<dbReference type="PROSITE" id="PS50893">
    <property type="entry name" value="ABC_TRANSPORTER_2"/>
    <property type="match status" value="1"/>
</dbReference>
<comment type="similarity">
    <text evidence="1">Belongs to the ABC transporter superfamily.</text>
</comment>
<dbReference type="PROSITE" id="PS00211">
    <property type="entry name" value="ABC_TRANSPORTER_1"/>
    <property type="match status" value="1"/>
</dbReference>
<dbReference type="GO" id="GO:0055085">
    <property type="term" value="P:transmembrane transport"/>
    <property type="evidence" value="ECO:0007669"/>
    <property type="project" value="UniProtKB-ARBA"/>
</dbReference>
<dbReference type="Proteomes" id="UP000549971">
    <property type="component" value="Unassembled WGS sequence"/>
</dbReference>
<evidence type="ECO:0000256" key="1">
    <source>
        <dbReference type="ARBA" id="ARBA00005417"/>
    </source>
</evidence>
<dbReference type="InterPro" id="IPR013563">
    <property type="entry name" value="Oligopep_ABC_C"/>
</dbReference>
<dbReference type="Pfam" id="PF08352">
    <property type="entry name" value="oligo_HPY"/>
    <property type="match status" value="1"/>
</dbReference>
<dbReference type="GO" id="GO:0015833">
    <property type="term" value="P:peptide transport"/>
    <property type="evidence" value="ECO:0007669"/>
    <property type="project" value="InterPro"/>
</dbReference>
<dbReference type="AlphaFoldDB" id="A0A7W9MY97"/>
<dbReference type="GO" id="GO:0016887">
    <property type="term" value="F:ATP hydrolysis activity"/>
    <property type="evidence" value="ECO:0007669"/>
    <property type="project" value="InterPro"/>
</dbReference>
<evidence type="ECO:0000259" key="5">
    <source>
        <dbReference type="PROSITE" id="PS50893"/>
    </source>
</evidence>
<dbReference type="InterPro" id="IPR017871">
    <property type="entry name" value="ABC_transporter-like_CS"/>
</dbReference>
<evidence type="ECO:0000313" key="7">
    <source>
        <dbReference type="Proteomes" id="UP000549971"/>
    </source>
</evidence>
<dbReference type="SMART" id="SM00382">
    <property type="entry name" value="AAA"/>
    <property type="match status" value="1"/>
</dbReference>
<gene>
    <name evidence="6" type="ORF">HDA39_007348</name>
</gene>
<keyword evidence="7" id="KW-1185">Reference proteome</keyword>
<dbReference type="InterPro" id="IPR027417">
    <property type="entry name" value="P-loop_NTPase"/>
</dbReference>
<accession>A0A7W9MY97</accession>
<dbReference type="GO" id="GO:0005524">
    <property type="term" value="F:ATP binding"/>
    <property type="evidence" value="ECO:0007669"/>
    <property type="project" value="UniProtKB-KW"/>
</dbReference>
<protein>
    <submittedName>
        <fullName evidence="6">Peptide/nickel transport system ATP-binding protein/oligopeptide transport system ATP-binding protein</fullName>
    </submittedName>
</protein>
<comment type="caution">
    <text evidence="6">The sequence shown here is derived from an EMBL/GenBank/DDBJ whole genome shotgun (WGS) entry which is preliminary data.</text>
</comment>